<evidence type="ECO:0000313" key="1">
    <source>
        <dbReference type="EMBL" id="JAD61000.1"/>
    </source>
</evidence>
<name>A0A0A9BIE5_ARUDO</name>
<protein>
    <submittedName>
        <fullName evidence="1">Uncharacterized protein</fullName>
    </submittedName>
</protein>
<dbReference type="EMBL" id="GBRH01236895">
    <property type="protein sequence ID" value="JAD61000.1"/>
    <property type="molecule type" value="Transcribed_RNA"/>
</dbReference>
<organism evidence="1">
    <name type="scientific">Arundo donax</name>
    <name type="common">Giant reed</name>
    <name type="synonym">Donax arundinaceus</name>
    <dbReference type="NCBI Taxonomy" id="35708"/>
    <lineage>
        <taxon>Eukaryota</taxon>
        <taxon>Viridiplantae</taxon>
        <taxon>Streptophyta</taxon>
        <taxon>Embryophyta</taxon>
        <taxon>Tracheophyta</taxon>
        <taxon>Spermatophyta</taxon>
        <taxon>Magnoliopsida</taxon>
        <taxon>Liliopsida</taxon>
        <taxon>Poales</taxon>
        <taxon>Poaceae</taxon>
        <taxon>PACMAD clade</taxon>
        <taxon>Arundinoideae</taxon>
        <taxon>Arundineae</taxon>
        <taxon>Arundo</taxon>
    </lineage>
</organism>
<reference evidence="1" key="2">
    <citation type="journal article" date="2015" name="Data Brief">
        <title>Shoot transcriptome of the giant reed, Arundo donax.</title>
        <authorList>
            <person name="Barrero R.A."/>
            <person name="Guerrero F.D."/>
            <person name="Moolhuijzen P."/>
            <person name="Goolsby J.A."/>
            <person name="Tidwell J."/>
            <person name="Bellgard S.E."/>
            <person name="Bellgard M.I."/>
        </authorList>
    </citation>
    <scope>NUCLEOTIDE SEQUENCE</scope>
    <source>
        <tissue evidence="1">Shoot tissue taken approximately 20 cm above the soil surface</tissue>
    </source>
</reference>
<accession>A0A0A9BIE5</accession>
<dbReference type="AlphaFoldDB" id="A0A0A9BIE5"/>
<sequence>MEWYLKDKLNNSLKRNVKKTVGYKGNKNILRNIVNIVSNQYDNISFHFSSVGPIVHTSTVKFILDEQSY</sequence>
<reference evidence="1" key="1">
    <citation type="submission" date="2014-09" db="EMBL/GenBank/DDBJ databases">
        <authorList>
            <person name="Magalhaes I.L.F."/>
            <person name="Oliveira U."/>
            <person name="Santos F.R."/>
            <person name="Vidigal T.H.D.A."/>
            <person name="Brescovit A.D."/>
            <person name="Santos A.J."/>
        </authorList>
    </citation>
    <scope>NUCLEOTIDE SEQUENCE</scope>
    <source>
        <tissue evidence="1">Shoot tissue taken approximately 20 cm above the soil surface</tissue>
    </source>
</reference>
<proteinExistence type="predicted"/>